<dbReference type="EMBL" id="MHWP01000004">
    <property type="protein sequence ID" value="OHB10880.1"/>
    <property type="molecule type" value="Genomic_DNA"/>
</dbReference>
<dbReference type="Pfam" id="PF00534">
    <property type="entry name" value="Glycos_transf_1"/>
    <property type="match status" value="1"/>
</dbReference>
<feature type="domain" description="Glycosyltransferase subfamily 4-like N-terminal" evidence="2">
    <location>
        <begin position="15"/>
        <end position="166"/>
    </location>
</feature>
<dbReference type="GO" id="GO:0016757">
    <property type="term" value="F:glycosyltransferase activity"/>
    <property type="evidence" value="ECO:0007669"/>
    <property type="project" value="InterPro"/>
</dbReference>
<gene>
    <name evidence="3" type="ORF">A3H60_02005</name>
</gene>
<evidence type="ECO:0000259" key="2">
    <source>
        <dbReference type="Pfam" id="PF13439"/>
    </source>
</evidence>
<evidence type="ECO:0000259" key="1">
    <source>
        <dbReference type="Pfam" id="PF00534"/>
    </source>
</evidence>
<dbReference type="STRING" id="1802772.A3H60_02005"/>
<comment type="caution">
    <text evidence="3">The sequence shown here is derived from an EMBL/GenBank/DDBJ whole genome shotgun (WGS) entry which is preliminary data.</text>
</comment>
<dbReference type="PANTHER" id="PTHR45947">
    <property type="entry name" value="SULFOQUINOVOSYL TRANSFERASE SQD2"/>
    <property type="match status" value="1"/>
</dbReference>
<accession>A0A1G2UNK2</accession>
<evidence type="ECO:0008006" key="5">
    <source>
        <dbReference type="Google" id="ProtNLM"/>
    </source>
</evidence>
<dbReference type="AlphaFoldDB" id="A0A1G2UNK2"/>
<sequence>MNIGYLAKELSSGHGTARYARSLIEAVSVEHEVLVLTAKDHRNETKIEKIHKVLSEPVFNPFSQIKNFFHSIVLLRHCDVVHILVEQYGPGAALACHLLGIPFTMTLHGTYAVPPKKLSLKKIMMRYLYWRIDFSTTGSLYTEQKVREVVPMGECRFIPNGVNLDKFYPMPEVKKKNNLLTVGMLKSRKGADLVVEALGLLKDRFPDLTYDIVGDQEDWYFLDKLKSRIKILGLEKHVTFHEHIDDTELLKLYNQAKVFILAARDESGHFEGFPMVFYEANACGIPVITTKGFGSEYAIKDGHNGYVVDQNDPQTIAQKVSEILSNTSLQKSMYDNGIEQAHKHTWDEIAKKLSTFYTDAIKIHAQR</sequence>
<name>A0A1G2UNK2_9BACT</name>
<dbReference type="CDD" id="cd03801">
    <property type="entry name" value="GT4_PimA-like"/>
    <property type="match status" value="1"/>
</dbReference>
<dbReference type="InterPro" id="IPR001296">
    <property type="entry name" value="Glyco_trans_1"/>
</dbReference>
<dbReference type="InterPro" id="IPR050194">
    <property type="entry name" value="Glycosyltransferase_grp1"/>
</dbReference>
<dbReference type="InterPro" id="IPR028098">
    <property type="entry name" value="Glyco_trans_4-like_N"/>
</dbReference>
<dbReference type="Pfam" id="PF13439">
    <property type="entry name" value="Glyco_transf_4"/>
    <property type="match status" value="1"/>
</dbReference>
<protein>
    <recommendedName>
        <fullName evidence="5">Glycosyl transferase family 1 domain-containing protein</fullName>
    </recommendedName>
</protein>
<feature type="domain" description="Glycosyl transferase family 1" evidence="1">
    <location>
        <begin position="173"/>
        <end position="339"/>
    </location>
</feature>
<evidence type="ECO:0000313" key="4">
    <source>
        <dbReference type="Proteomes" id="UP000177202"/>
    </source>
</evidence>
<reference evidence="3 4" key="1">
    <citation type="journal article" date="2016" name="Nat. Commun.">
        <title>Thousands of microbial genomes shed light on interconnected biogeochemical processes in an aquifer system.</title>
        <authorList>
            <person name="Anantharaman K."/>
            <person name="Brown C.T."/>
            <person name="Hug L.A."/>
            <person name="Sharon I."/>
            <person name="Castelle C.J."/>
            <person name="Probst A.J."/>
            <person name="Thomas B.C."/>
            <person name="Singh A."/>
            <person name="Wilkins M.J."/>
            <person name="Karaoz U."/>
            <person name="Brodie E.L."/>
            <person name="Williams K.H."/>
            <person name="Hubbard S.S."/>
            <person name="Banfield J.F."/>
        </authorList>
    </citation>
    <scope>NUCLEOTIDE SEQUENCE [LARGE SCALE GENOMIC DNA]</scope>
</reference>
<proteinExistence type="predicted"/>
<evidence type="ECO:0000313" key="3">
    <source>
        <dbReference type="EMBL" id="OHB10880.1"/>
    </source>
</evidence>
<dbReference type="Gene3D" id="3.40.50.2000">
    <property type="entry name" value="Glycogen Phosphorylase B"/>
    <property type="match status" value="2"/>
</dbReference>
<dbReference type="SUPFAM" id="SSF53756">
    <property type="entry name" value="UDP-Glycosyltransferase/glycogen phosphorylase"/>
    <property type="match status" value="1"/>
</dbReference>
<dbReference type="PANTHER" id="PTHR45947:SF3">
    <property type="entry name" value="SULFOQUINOVOSYL TRANSFERASE SQD2"/>
    <property type="match status" value="1"/>
</dbReference>
<organism evidence="3 4">
    <name type="scientific">Candidatus Zambryskibacteria bacterium RIFCSPLOWO2_02_FULL_44_12b</name>
    <dbReference type="NCBI Taxonomy" id="1802772"/>
    <lineage>
        <taxon>Bacteria</taxon>
        <taxon>Candidatus Zambryskiibacteriota</taxon>
    </lineage>
</organism>
<dbReference type="Proteomes" id="UP000177202">
    <property type="component" value="Unassembled WGS sequence"/>
</dbReference>